<sequence>MTSFFNCTRERLTRTILDHHVNTRLTSDLLQGSFEVHYDRNASELGHTGPELGSNVVYACCTETYTLISTSIAPTIPSEQTADTVQLDEYAQTVCWDDACTFKMWDCLLTANNVPIFFFLLHCLYFLQATCKLIDQHCCPHFFTKQLTELEKDFHFNNKSRRTEIDRAVHLSRTQVKIWFQSKRMKQKKRKKEGLAPPSALISTMSRLIILSVWTLNMDW</sequence>
<keyword evidence="3 4" id="KW-0371">Homeobox</keyword>
<dbReference type="SMART" id="SM00389">
    <property type="entry name" value="HOX"/>
    <property type="match status" value="1"/>
</dbReference>
<dbReference type="GO" id="GO:0005634">
    <property type="term" value="C:nucleus"/>
    <property type="evidence" value="ECO:0007669"/>
    <property type="project" value="UniProtKB-SubCell"/>
</dbReference>
<keyword evidence="5" id="KW-1133">Transmembrane helix</keyword>
<evidence type="ECO:0000313" key="7">
    <source>
        <dbReference type="Ensembl" id="ENSCCRP00020102582.1"/>
    </source>
</evidence>
<keyword evidence="5" id="KW-0812">Transmembrane</keyword>
<dbReference type="Proteomes" id="UP000694701">
    <property type="component" value="Unplaced"/>
</dbReference>
<dbReference type="AlphaFoldDB" id="A0A8C2Q318"/>
<evidence type="ECO:0000256" key="4">
    <source>
        <dbReference type="RuleBase" id="RU000682"/>
    </source>
</evidence>
<feature type="transmembrane region" description="Helical" evidence="5">
    <location>
        <begin position="194"/>
        <end position="216"/>
    </location>
</feature>
<keyword evidence="2" id="KW-0217">Developmental protein</keyword>
<dbReference type="GO" id="GO:0000981">
    <property type="term" value="F:DNA-binding transcription factor activity, RNA polymerase II-specific"/>
    <property type="evidence" value="ECO:0007669"/>
    <property type="project" value="TreeGrafter"/>
</dbReference>
<evidence type="ECO:0000256" key="1">
    <source>
        <dbReference type="ARBA" id="ARBA00004123"/>
    </source>
</evidence>
<dbReference type="PANTHER" id="PTHR45946">
    <property type="entry name" value="HOMEOBOX PROTEIN ROUGH-RELATED"/>
    <property type="match status" value="1"/>
</dbReference>
<keyword evidence="3 4" id="KW-0238">DNA-binding</keyword>
<name>A0A8C2Q318_CYPCA</name>
<keyword evidence="3 4" id="KW-0539">Nucleus</keyword>
<dbReference type="Gene3D" id="1.10.10.60">
    <property type="entry name" value="Homeodomain-like"/>
    <property type="match status" value="1"/>
</dbReference>
<organism evidence="7 8">
    <name type="scientific">Cyprinus carpio</name>
    <name type="common">Common carp</name>
    <dbReference type="NCBI Taxonomy" id="7962"/>
    <lineage>
        <taxon>Eukaryota</taxon>
        <taxon>Metazoa</taxon>
        <taxon>Chordata</taxon>
        <taxon>Craniata</taxon>
        <taxon>Vertebrata</taxon>
        <taxon>Euteleostomi</taxon>
        <taxon>Actinopterygii</taxon>
        <taxon>Neopterygii</taxon>
        <taxon>Teleostei</taxon>
        <taxon>Ostariophysi</taxon>
        <taxon>Cypriniformes</taxon>
        <taxon>Cyprinidae</taxon>
        <taxon>Cyprininae</taxon>
        <taxon>Cyprinus</taxon>
    </lineage>
</organism>
<proteinExistence type="predicted"/>
<feature type="DNA-binding region" description="Homeobox" evidence="3">
    <location>
        <begin position="144"/>
        <end position="191"/>
    </location>
</feature>
<evidence type="ECO:0000256" key="2">
    <source>
        <dbReference type="ARBA" id="ARBA00022473"/>
    </source>
</evidence>
<keyword evidence="5" id="KW-0472">Membrane</keyword>
<dbReference type="InterPro" id="IPR009057">
    <property type="entry name" value="Homeodomain-like_sf"/>
</dbReference>
<evidence type="ECO:0000259" key="6">
    <source>
        <dbReference type="PROSITE" id="PS50071"/>
    </source>
</evidence>
<feature type="domain" description="Homeobox" evidence="6">
    <location>
        <begin position="142"/>
        <end position="190"/>
    </location>
</feature>
<evidence type="ECO:0000256" key="3">
    <source>
        <dbReference type="PROSITE-ProRule" id="PRU00108"/>
    </source>
</evidence>
<dbReference type="Pfam" id="PF00046">
    <property type="entry name" value="Homeodomain"/>
    <property type="match status" value="1"/>
</dbReference>
<evidence type="ECO:0000256" key="5">
    <source>
        <dbReference type="SAM" id="Phobius"/>
    </source>
</evidence>
<dbReference type="SUPFAM" id="SSF46689">
    <property type="entry name" value="Homeodomain-like"/>
    <property type="match status" value="1"/>
</dbReference>
<dbReference type="PROSITE" id="PS50071">
    <property type="entry name" value="HOMEOBOX_2"/>
    <property type="match status" value="1"/>
</dbReference>
<comment type="subcellular location">
    <subcellularLocation>
        <location evidence="1 3 4">Nucleus</location>
    </subcellularLocation>
</comment>
<dbReference type="InterPro" id="IPR001356">
    <property type="entry name" value="HD"/>
</dbReference>
<evidence type="ECO:0000313" key="8">
    <source>
        <dbReference type="Proteomes" id="UP000694701"/>
    </source>
</evidence>
<accession>A0A8C2Q318</accession>
<reference evidence="7" key="1">
    <citation type="submission" date="2025-08" db="UniProtKB">
        <authorList>
            <consortium name="Ensembl"/>
        </authorList>
    </citation>
    <scope>IDENTIFICATION</scope>
</reference>
<dbReference type="CDD" id="cd00086">
    <property type="entry name" value="homeodomain"/>
    <property type="match status" value="1"/>
</dbReference>
<dbReference type="Ensembl" id="ENSCCRT00020112106.1">
    <property type="protein sequence ID" value="ENSCCRP00020102582.1"/>
    <property type="gene ID" value="ENSCCRG00020046967.1"/>
</dbReference>
<dbReference type="InterPro" id="IPR046327">
    <property type="entry name" value="HXA1/B1/D1"/>
</dbReference>
<dbReference type="GO" id="GO:0000978">
    <property type="term" value="F:RNA polymerase II cis-regulatory region sequence-specific DNA binding"/>
    <property type="evidence" value="ECO:0007669"/>
    <property type="project" value="TreeGrafter"/>
</dbReference>
<dbReference type="PANTHER" id="PTHR45946:SF4">
    <property type="entry name" value="HOMEOBOX PROTEIN ROUGH-RELATED"/>
    <property type="match status" value="1"/>
</dbReference>
<protein>
    <recommendedName>
        <fullName evidence="6">Homeobox domain-containing protein</fullName>
    </recommendedName>
</protein>